<dbReference type="PANTHER" id="PTHR24559">
    <property type="entry name" value="TRANSPOSON TY3-I GAG-POL POLYPROTEIN"/>
    <property type="match status" value="1"/>
</dbReference>
<dbReference type="OrthoDB" id="415724at2759"/>
<dbReference type="Proteomes" id="UP000257109">
    <property type="component" value="Unassembled WGS sequence"/>
</dbReference>
<dbReference type="Gene3D" id="3.30.70.270">
    <property type="match status" value="2"/>
</dbReference>
<feature type="non-terminal residue" evidence="2">
    <location>
        <position position="1"/>
    </location>
</feature>
<comment type="caution">
    <text evidence="2">The sequence shown here is derived from an EMBL/GenBank/DDBJ whole genome shotgun (WGS) entry which is preliminary data.</text>
</comment>
<organism evidence="2 3">
    <name type="scientific">Mucuna pruriens</name>
    <name type="common">Velvet bean</name>
    <name type="synonym">Dolichos pruriens</name>
    <dbReference type="NCBI Taxonomy" id="157652"/>
    <lineage>
        <taxon>Eukaryota</taxon>
        <taxon>Viridiplantae</taxon>
        <taxon>Streptophyta</taxon>
        <taxon>Embryophyta</taxon>
        <taxon>Tracheophyta</taxon>
        <taxon>Spermatophyta</taxon>
        <taxon>Magnoliopsida</taxon>
        <taxon>eudicotyledons</taxon>
        <taxon>Gunneridae</taxon>
        <taxon>Pentapetalae</taxon>
        <taxon>rosids</taxon>
        <taxon>fabids</taxon>
        <taxon>Fabales</taxon>
        <taxon>Fabaceae</taxon>
        <taxon>Papilionoideae</taxon>
        <taxon>50 kb inversion clade</taxon>
        <taxon>NPAAA clade</taxon>
        <taxon>indigoferoid/millettioid clade</taxon>
        <taxon>Phaseoleae</taxon>
        <taxon>Mucuna</taxon>
    </lineage>
</organism>
<evidence type="ECO:0000313" key="2">
    <source>
        <dbReference type="EMBL" id="RDY05023.1"/>
    </source>
</evidence>
<reference evidence="2" key="1">
    <citation type="submission" date="2018-05" db="EMBL/GenBank/DDBJ databases">
        <title>Draft genome of Mucuna pruriens seed.</title>
        <authorList>
            <person name="Nnadi N.E."/>
            <person name="Vos R."/>
            <person name="Hasami M.H."/>
            <person name="Devisetty U.K."/>
            <person name="Aguiy J.C."/>
        </authorList>
    </citation>
    <scope>NUCLEOTIDE SEQUENCE [LARGE SCALE GENOMIC DNA]</scope>
    <source>
        <strain evidence="2">JCA_2017</strain>
    </source>
</reference>
<dbReference type="Gene3D" id="3.10.10.10">
    <property type="entry name" value="HIV Type 1 Reverse Transcriptase, subunit A, domain 1"/>
    <property type="match status" value="1"/>
</dbReference>
<sequence>MPMILVPKKDGAWRMCMNCRSINNITIRYRHPIPHLDYLLDELHEVDTIKLGLTNALTFMRLMNHILRSLIGKCVVVYFDDIFIYLTCLNDHLLHVKNVDDEKVKAIQDWPTHKIIGESQERAFQALKERLTQALILSLPNLSKSFKLECDVSSVGIGAVILQEGH</sequence>
<dbReference type="SUPFAM" id="SSF56672">
    <property type="entry name" value="DNA/RNA polymerases"/>
    <property type="match status" value="1"/>
</dbReference>
<evidence type="ECO:0000313" key="3">
    <source>
        <dbReference type="Proteomes" id="UP000257109"/>
    </source>
</evidence>
<protein>
    <recommendedName>
        <fullName evidence="1">Reverse transcriptase/retrotransposon-derived protein RNase H-like domain-containing protein</fullName>
    </recommendedName>
</protein>
<accession>A0A371HQG6</accession>
<dbReference type="InterPro" id="IPR053134">
    <property type="entry name" value="RNA-dir_DNA_polymerase"/>
</dbReference>
<dbReference type="Pfam" id="PF17919">
    <property type="entry name" value="RT_RNaseH_2"/>
    <property type="match status" value="1"/>
</dbReference>
<dbReference type="EMBL" id="QJKJ01001960">
    <property type="protein sequence ID" value="RDY05023.1"/>
    <property type="molecule type" value="Genomic_DNA"/>
</dbReference>
<keyword evidence="3" id="KW-1185">Reference proteome</keyword>
<gene>
    <name evidence="2" type="ORF">CR513_11186</name>
</gene>
<evidence type="ECO:0000259" key="1">
    <source>
        <dbReference type="Pfam" id="PF17919"/>
    </source>
</evidence>
<dbReference type="AlphaFoldDB" id="A0A371HQG6"/>
<proteinExistence type="predicted"/>
<dbReference type="PANTHER" id="PTHR24559:SF437">
    <property type="entry name" value="RNA-DIRECTED DNA POLYMERASE HOMOLOG"/>
    <property type="match status" value="1"/>
</dbReference>
<dbReference type="InterPro" id="IPR043502">
    <property type="entry name" value="DNA/RNA_pol_sf"/>
</dbReference>
<name>A0A371HQG6_MUCPR</name>
<dbReference type="InterPro" id="IPR041577">
    <property type="entry name" value="RT_RNaseH_2"/>
</dbReference>
<dbReference type="InterPro" id="IPR043128">
    <property type="entry name" value="Rev_trsase/Diguanyl_cyclase"/>
</dbReference>
<feature type="domain" description="Reverse transcriptase/retrotransposon-derived protein RNase H-like" evidence="1">
    <location>
        <begin position="117"/>
        <end position="165"/>
    </location>
</feature>